<dbReference type="SUPFAM" id="SSF51445">
    <property type="entry name" value="(Trans)glycosidases"/>
    <property type="match status" value="1"/>
</dbReference>
<sequence length="42" mass="4818">MEPYIAAHNMLLAHASATKLHRDKYKAVQEGVVDINIYTMWS</sequence>
<dbReference type="EMBL" id="GBRH01261812">
    <property type="protein sequence ID" value="JAD36083.1"/>
    <property type="molecule type" value="Transcribed_RNA"/>
</dbReference>
<accession>A0A0A8ZEK1</accession>
<organism evidence="1">
    <name type="scientific">Arundo donax</name>
    <name type="common">Giant reed</name>
    <name type="synonym">Donax arundinaceus</name>
    <dbReference type="NCBI Taxonomy" id="35708"/>
    <lineage>
        <taxon>Eukaryota</taxon>
        <taxon>Viridiplantae</taxon>
        <taxon>Streptophyta</taxon>
        <taxon>Embryophyta</taxon>
        <taxon>Tracheophyta</taxon>
        <taxon>Spermatophyta</taxon>
        <taxon>Magnoliopsida</taxon>
        <taxon>Liliopsida</taxon>
        <taxon>Poales</taxon>
        <taxon>Poaceae</taxon>
        <taxon>PACMAD clade</taxon>
        <taxon>Arundinoideae</taxon>
        <taxon>Arundineae</taxon>
        <taxon>Arundo</taxon>
    </lineage>
</organism>
<name>A0A0A8ZEK1_ARUDO</name>
<reference evidence="1" key="1">
    <citation type="submission" date="2014-09" db="EMBL/GenBank/DDBJ databases">
        <authorList>
            <person name="Magalhaes I.L.F."/>
            <person name="Oliveira U."/>
            <person name="Santos F.R."/>
            <person name="Vidigal T.H.D.A."/>
            <person name="Brescovit A.D."/>
            <person name="Santos A.J."/>
        </authorList>
    </citation>
    <scope>NUCLEOTIDE SEQUENCE</scope>
    <source>
        <tissue evidence="1">Shoot tissue taken approximately 20 cm above the soil surface</tissue>
    </source>
</reference>
<proteinExistence type="predicted"/>
<dbReference type="AlphaFoldDB" id="A0A0A8ZEK1"/>
<evidence type="ECO:0000313" key="1">
    <source>
        <dbReference type="EMBL" id="JAD36083.1"/>
    </source>
</evidence>
<protein>
    <submittedName>
        <fullName evidence="1">Uncharacterized protein</fullName>
    </submittedName>
</protein>
<reference evidence="1" key="2">
    <citation type="journal article" date="2015" name="Data Brief">
        <title>Shoot transcriptome of the giant reed, Arundo donax.</title>
        <authorList>
            <person name="Barrero R.A."/>
            <person name="Guerrero F.D."/>
            <person name="Moolhuijzen P."/>
            <person name="Goolsby J.A."/>
            <person name="Tidwell J."/>
            <person name="Bellgard S.E."/>
            <person name="Bellgard M.I."/>
        </authorList>
    </citation>
    <scope>NUCLEOTIDE SEQUENCE</scope>
    <source>
        <tissue evidence="1">Shoot tissue taken approximately 20 cm above the soil surface</tissue>
    </source>
</reference>
<dbReference type="Gene3D" id="3.20.20.80">
    <property type="entry name" value="Glycosidases"/>
    <property type="match status" value="1"/>
</dbReference>
<dbReference type="InterPro" id="IPR017853">
    <property type="entry name" value="GH"/>
</dbReference>